<evidence type="ECO:0000256" key="2">
    <source>
        <dbReference type="ARBA" id="ARBA00007362"/>
    </source>
</evidence>
<comment type="similarity">
    <text evidence="2">Belongs to the EamA transporter family.</text>
</comment>
<feature type="region of interest" description="Disordered" evidence="7">
    <location>
        <begin position="312"/>
        <end position="355"/>
    </location>
</feature>
<evidence type="ECO:0000313" key="11">
    <source>
        <dbReference type="Proteomes" id="UP001422074"/>
    </source>
</evidence>
<keyword evidence="11" id="KW-1185">Reference proteome</keyword>
<protein>
    <submittedName>
        <fullName evidence="10">EamA family transporter</fullName>
    </submittedName>
</protein>
<keyword evidence="4 8" id="KW-0812">Transmembrane</keyword>
<evidence type="ECO:0000256" key="4">
    <source>
        <dbReference type="ARBA" id="ARBA00022692"/>
    </source>
</evidence>
<feature type="transmembrane region" description="Helical" evidence="8">
    <location>
        <begin position="286"/>
        <end position="304"/>
    </location>
</feature>
<name>A0ABU9X282_9MICC</name>
<keyword evidence="3" id="KW-1003">Cell membrane</keyword>
<feature type="compositionally biased region" description="Gly residues" evidence="7">
    <location>
        <begin position="343"/>
        <end position="355"/>
    </location>
</feature>
<evidence type="ECO:0000256" key="6">
    <source>
        <dbReference type="ARBA" id="ARBA00023136"/>
    </source>
</evidence>
<comment type="subcellular location">
    <subcellularLocation>
        <location evidence="1">Cell membrane</location>
        <topology evidence="1">Multi-pass membrane protein</topology>
    </subcellularLocation>
</comment>
<feature type="domain" description="EamA" evidence="9">
    <location>
        <begin position="14"/>
        <end position="149"/>
    </location>
</feature>
<dbReference type="InterPro" id="IPR050638">
    <property type="entry name" value="AA-Vitamin_Transporters"/>
</dbReference>
<dbReference type="InterPro" id="IPR037185">
    <property type="entry name" value="EmrE-like"/>
</dbReference>
<dbReference type="PANTHER" id="PTHR32322:SF18">
    <property type="entry name" value="S-ADENOSYLMETHIONINE_S-ADENOSYLHOMOCYSTEINE TRANSPORTER"/>
    <property type="match status" value="1"/>
</dbReference>
<dbReference type="Pfam" id="PF00892">
    <property type="entry name" value="EamA"/>
    <property type="match status" value="2"/>
</dbReference>
<feature type="transmembrane region" description="Helical" evidence="8">
    <location>
        <begin position="230"/>
        <end position="248"/>
    </location>
</feature>
<keyword evidence="6 8" id="KW-0472">Membrane</keyword>
<sequence length="355" mass="35859">MSTLRALSANRTTSGIVFALLSAATFGISGPLGKSLLEAGWSSGAVVGARIGLAALILVIPAAWTMRGQWSRLRGGLGLMAAYGSVAIALCQFFYFNAVARMSPPVALMLEYLAPIILVGWAWLRTRRRPGRLTVGGTVVAMLGLALVLDVLGAQRVDPVGVAWGVAAAVCLAVYFVLSAKSDGVLPPVVTVAGGMVFGSVTIGVLAAVGVLPVEATFGSVDLLGTETSWLVPVLGITLVSAVVAYLLGIVGTQRLGSKLASFVSLTEVLFAVIASWIMIGDVPGPVQGIGGALIVAGVVMVRFDEPRAGAGPMHPAAPVAPEALPAVPEEADPAPASATPGGAPGGLPGVGRRA</sequence>
<dbReference type="RefSeq" id="WP_345886015.1">
    <property type="nucleotide sequence ID" value="NZ_JBDFRB010000014.1"/>
</dbReference>
<dbReference type="EMBL" id="JBDFRB010000014">
    <property type="protein sequence ID" value="MEN2745566.1"/>
    <property type="molecule type" value="Genomic_DNA"/>
</dbReference>
<proteinExistence type="inferred from homology"/>
<feature type="transmembrane region" description="Helical" evidence="8">
    <location>
        <begin position="12"/>
        <end position="32"/>
    </location>
</feature>
<dbReference type="SUPFAM" id="SSF103481">
    <property type="entry name" value="Multidrug resistance efflux transporter EmrE"/>
    <property type="match status" value="2"/>
</dbReference>
<feature type="domain" description="EamA" evidence="9">
    <location>
        <begin position="161"/>
        <end position="302"/>
    </location>
</feature>
<evidence type="ECO:0000256" key="1">
    <source>
        <dbReference type="ARBA" id="ARBA00004651"/>
    </source>
</evidence>
<feature type="transmembrane region" description="Helical" evidence="8">
    <location>
        <begin position="102"/>
        <end position="124"/>
    </location>
</feature>
<feature type="transmembrane region" description="Helical" evidence="8">
    <location>
        <begin position="160"/>
        <end position="178"/>
    </location>
</feature>
<feature type="transmembrane region" description="Helical" evidence="8">
    <location>
        <begin position="185"/>
        <end position="210"/>
    </location>
</feature>
<feature type="transmembrane region" description="Helical" evidence="8">
    <location>
        <begin position="133"/>
        <end position="154"/>
    </location>
</feature>
<gene>
    <name evidence="10" type="ORF">ABCQ75_13625</name>
</gene>
<evidence type="ECO:0000259" key="9">
    <source>
        <dbReference type="Pfam" id="PF00892"/>
    </source>
</evidence>
<evidence type="ECO:0000256" key="5">
    <source>
        <dbReference type="ARBA" id="ARBA00022989"/>
    </source>
</evidence>
<evidence type="ECO:0000313" key="10">
    <source>
        <dbReference type="EMBL" id="MEN2745566.1"/>
    </source>
</evidence>
<evidence type="ECO:0000256" key="7">
    <source>
        <dbReference type="SAM" id="MobiDB-lite"/>
    </source>
</evidence>
<keyword evidence="5 8" id="KW-1133">Transmembrane helix</keyword>
<evidence type="ECO:0000256" key="3">
    <source>
        <dbReference type="ARBA" id="ARBA00022475"/>
    </source>
</evidence>
<comment type="caution">
    <text evidence="10">The sequence shown here is derived from an EMBL/GenBank/DDBJ whole genome shotgun (WGS) entry which is preliminary data.</text>
</comment>
<organism evidence="10 11">
    <name type="scientific">Sinomonas halotolerans</name>
    <dbReference type="NCBI Taxonomy" id="1644133"/>
    <lineage>
        <taxon>Bacteria</taxon>
        <taxon>Bacillati</taxon>
        <taxon>Actinomycetota</taxon>
        <taxon>Actinomycetes</taxon>
        <taxon>Micrococcales</taxon>
        <taxon>Micrococcaceae</taxon>
        <taxon>Sinomonas</taxon>
    </lineage>
</organism>
<feature type="transmembrane region" description="Helical" evidence="8">
    <location>
        <begin position="44"/>
        <end position="64"/>
    </location>
</feature>
<evidence type="ECO:0000256" key="8">
    <source>
        <dbReference type="SAM" id="Phobius"/>
    </source>
</evidence>
<feature type="transmembrane region" description="Helical" evidence="8">
    <location>
        <begin position="76"/>
        <end position="96"/>
    </location>
</feature>
<dbReference type="Proteomes" id="UP001422074">
    <property type="component" value="Unassembled WGS sequence"/>
</dbReference>
<dbReference type="PANTHER" id="PTHR32322">
    <property type="entry name" value="INNER MEMBRANE TRANSPORTER"/>
    <property type="match status" value="1"/>
</dbReference>
<reference evidence="10 11" key="1">
    <citation type="submission" date="2024-05" db="EMBL/GenBank/DDBJ databases">
        <title>Sinomonas sp. nov., isolated from a waste landfill.</title>
        <authorList>
            <person name="Zhao Y."/>
        </authorList>
    </citation>
    <scope>NUCLEOTIDE SEQUENCE [LARGE SCALE GENOMIC DNA]</scope>
    <source>
        <strain evidence="10 11">CCTCC AB2014300</strain>
    </source>
</reference>
<dbReference type="InterPro" id="IPR000620">
    <property type="entry name" value="EamA_dom"/>
</dbReference>
<accession>A0ABU9X282</accession>
<feature type="transmembrane region" description="Helical" evidence="8">
    <location>
        <begin position="260"/>
        <end position="280"/>
    </location>
</feature>
<feature type="compositionally biased region" description="Low complexity" evidence="7">
    <location>
        <begin position="317"/>
        <end position="342"/>
    </location>
</feature>